<evidence type="ECO:0000313" key="2">
    <source>
        <dbReference type="Proteomes" id="UP000018721"/>
    </source>
</evidence>
<keyword evidence="2" id="KW-1185">Reference proteome</keyword>
<reference evidence="1 2" key="1">
    <citation type="submission" date="2013-11" db="EMBL/GenBank/DDBJ databases">
        <title>The Genome Sequence of Phytophthora parasitica P1569.</title>
        <authorList>
            <consortium name="The Broad Institute Genomics Platform"/>
            <person name="Russ C."/>
            <person name="Tyler B."/>
            <person name="Panabieres F."/>
            <person name="Shan W."/>
            <person name="Tripathy S."/>
            <person name="Grunwald N."/>
            <person name="Machado M."/>
            <person name="Johnson C.S."/>
            <person name="Arredondo F."/>
            <person name="Hong C."/>
            <person name="Coffey M."/>
            <person name="Young S.K."/>
            <person name="Zeng Q."/>
            <person name="Gargeya S."/>
            <person name="Fitzgerald M."/>
            <person name="Abouelleil A."/>
            <person name="Alvarado L."/>
            <person name="Chapman S.B."/>
            <person name="Gainer-Dewar J."/>
            <person name="Goldberg J."/>
            <person name="Griggs A."/>
            <person name="Gujja S."/>
            <person name="Hansen M."/>
            <person name="Howarth C."/>
            <person name="Imamovic A."/>
            <person name="Ireland A."/>
            <person name="Larimer J."/>
            <person name="McCowan C."/>
            <person name="Murphy C."/>
            <person name="Pearson M."/>
            <person name="Poon T.W."/>
            <person name="Priest M."/>
            <person name="Roberts A."/>
            <person name="Saif S."/>
            <person name="Shea T."/>
            <person name="Sykes S."/>
            <person name="Wortman J."/>
            <person name="Nusbaum C."/>
            <person name="Birren B."/>
        </authorList>
    </citation>
    <scope>NUCLEOTIDE SEQUENCE [LARGE SCALE GENOMIC DNA]</scope>
    <source>
        <strain evidence="1 2">P1569</strain>
    </source>
</reference>
<dbReference type="Proteomes" id="UP000018721">
    <property type="component" value="Unassembled WGS sequence"/>
</dbReference>
<dbReference type="HOGENOM" id="CLU_2872542_0_0_1"/>
<accession>V9FNF5</accession>
<proteinExistence type="predicted"/>
<dbReference type="AlphaFoldDB" id="V9FNF5"/>
<evidence type="ECO:0000313" key="1">
    <source>
        <dbReference type="EMBL" id="ETI51932.1"/>
    </source>
</evidence>
<organism evidence="1 2">
    <name type="scientific">Phytophthora nicotianae P1569</name>
    <dbReference type="NCBI Taxonomy" id="1317065"/>
    <lineage>
        <taxon>Eukaryota</taxon>
        <taxon>Sar</taxon>
        <taxon>Stramenopiles</taxon>
        <taxon>Oomycota</taxon>
        <taxon>Peronosporomycetes</taxon>
        <taxon>Peronosporales</taxon>
        <taxon>Peronosporaceae</taxon>
        <taxon>Phytophthora</taxon>
    </lineage>
</organism>
<gene>
    <name evidence="1" type="ORF">F443_04818</name>
</gene>
<sequence length="64" mass="7325">MWRQMGDAAGIRSEFRSLTFVSLTRMTETWMTNTSVAQDYPRAVSHMDSPAAVRAEICWKHCSD</sequence>
<protein>
    <submittedName>
        <fullName evidence="1">Uncharacterized protein</fullName>
    </submittedName>
</protein>
<comment type="caution">
    <text evidence="1">The sequence shown here is derived from an EMBL/GenBank/DDBJ whole genome shotgun (WGS) entry which is preliminary data.</text>
</comment>
<dbReference type="EMBL" id="ANIZ01000872">
    <property type="protein sequence ID" value="ETI51932.1"/>
    <property type="molecule type" value="Genomic_DNA"/>
</dbReference>
<name>V9FNF5_PHYNI</name>